<dbReference type="AlphaFoldDB" id="A0A4D7DQR0"/>
<reference evidence="2 5" key="1">
    <citation type="submission" date="2019-04" db="EMBL/GenBank/DDBJ databases">
        <title>Complete genome sequence of Agrobacterium larrymoorei CFBP5473.</title>
        <authorList>
            <person name="Haryono M."/>
            <person name="Chou L."/>
            <person name="Lin Y.-C."/>
            <person name="Lai E.-M."/>
            <person name="Kuo C.-H."/>
        </authorList>
    </citation>
    <scope>NUCLEOTIDE SEQUENCE [LARGE SCALE GENOMIC DNA]</scope>
    <source>
        <strain evidence="2 5">CFBP5473</strain>
    </source>
</reference>
<evidence type="ECO:0000313" key="5">
    <source>
        <dbReference type="Proteomes" id="UP000298545"/>
    </source>
</evidence>
<dbReference type="RefSeq" id="WP_027674569.1">
    <property type="nucleotide sequence ID" value="NZ_CP039691.1"/>
</dbReference>
<dbReference type="Proteomes" id="UP000298664">
    <property type="component" value="Chromosome Circular"/>
</dbReference>
<reference evidence="4" key="3">
    <citation type="submission" date="2023-05" db="EMBL/GenBank/DDBJ databases">
        <title>Complete genome sequence of Agrobacterium larrymoorei CFBP5477.</title>
        <authorList>
            <person name="Yen H.-C."/>
            <person name="Chou L."/>
            <person name="Lin Y.-C."/>
            <person name="Lai E.-M."/>
            <person name="Kuo C.-H."/>
        </authorList>
    </citation>
    <scope>NUCLEOTIDE SEQUENCE</scope>
    <source>
        <strain evidence="4">CFBP5477</strain>
    </source>
</reference>
<organism evidence="2 5">
    <name type="scientific">Agrobacterium larrymoorei</name>
    <dbReference type="NCBI Taxonomy" id="160699"/>
    <lineage>
        <taxon>Bacteria</taxon>
        <taxon>Pseudomonadati</taxon>
        <taxon>Pseudomonadota</taxon>
        <taxon>Alphaproteobacteria</taxon>
        <taxon>Hyphomicrobiales</taxon>
        <taxon>Rhizobiaceae</taxon>
        <taxon>Rhizobium/Agrobacterium group</taxon>
        <taxon>Agrobacterium</taxon>
    </lineage>
</organism>
<dbReference type="InterPro" id="IPR010359">
    <property type="entry name" value="IrrE_HExxH"/>
</dbReference>
<accession>A0A4D7DQR0</accession>
<dbReference type="EMBL" id="CP072167">
    <property type="protein sequence ID" value="QYA08053.1"/>
    <property type="molecule type" value="Genomic_DNA"/>
</dbReference>
<dbReference type="PANTHER" id="PTHR43236">
    <property type="entry name" value="ANTITOXIN HIGA1"/>
    <property type="match status" value="1"/>
</dbReference>
<dbReference type="EMBL" id="CP124733">
    <property type="protein sequence ID" value="WHA41158.1"/>
    <property type="molecule type" value="Genomic_DNA"/>
</dbReference>
<evidence type="ECO:0000313" key="3">
    <source>
        <dbReference type="EMBL" id="QYA08053.1"/>
    </source>
</evidence>
<dbReference type="OrthoDB" id="9794834at2"/>
<gene>
    <name evidence="2" type="ORF">CFBP5473_00455</name>
    <name evidence="4" type="ORF">CFBP5477_000460</name>
    <name evidence="3" type="ORF">J5285_04930</name>
</gene>
<dbReference type="KEGG" id="alf:CFBP5473_00455"/>
<dbReference type="Proteomes" id="UP000826513">
    <property type="component" value="Chromosome 1"/>
</dbReference>
<evidence type="ECO:0000313" key="2">
    <source>
        <dbReference type="EMBL" id="QCI96526.1"/>
    </source>
</evidence>
<name>A0A4D7DQR0_9HYPH</name>
<evidence type="ECO:0000313" key="4">
    <source>
        <dbReference type="EMBL" id="WHA41158.1"/>
    </source>
</evidence>
<sequence>MSTKYIAPEAVGATKNQVEIFAEDVAKHIGFFPGDSLEELVSKTGGQLLFGSSGTGDYESGSIIARDMSDYTIYLSRNTSRQRDRFTIAHELGHLLLHLPKIKQQDADAIMRATRWVDENSEAQKRAEWEANWFAAAFLMPKEPFIRSFNNGGAVTAQHEFDVSAAAVQTRAKSLGLLSHG</sequence>
<feature type="domain" description="IrrE N-terminal-like" evidence="1">
    <location>
        <begin position="70"/>
        <end position="172"/>
    </location>
</feature>
<proteinExistence type="predicted"/>
<dbReference type="Proteomes" id="UP000298545">
    <property type="component" value="Chromosome circular"/>
</dbReference>
<dbReference type="InterPro" id="IPR052345">
    <property type="entry name" value="Rad_response_metalloprotease"/>
</dbReference>
<evidence type="ECO:0000259" key="1">
    <source>
        <dbReference type="Pfam" id="PF06114"/>
    </source>
</evidence>
<evidence type="ECO:0000313" key="6">
    <source>
        <dbReference type="Proteomes" id="UP000826513"/>
    </source>
</evidence>
<protein>
    <submittedName>
        <fullName evidence="2">ImmA/IrrE family metallo-endopeptidase</fullName>
    </submittedName>
</protein>
<dbReference type="Pfam" id="PF06114">
    <property type="entry name" value="Peptidase_M78"/>
    <property type="match status" value="1"/>
</dbReference>
<reference evidence="3 6" key="2">
    <citation type="submission" date="2021-03" db="EMBL/GenBank/DDBJ databases">
        <title>Rapid diversification of plasmids in a genus of pathogenic and nitrogen fixing bacteria.</title>
        <authorList>
            <person name="Weisberg A.J."/>
            <person name="Miller M."/>
            <person name="Ream W."/>
            <person name="Grunwald N.J."/>
            <person name="Chang J.H."/>
        </authorList>
    </citation>
    <scope>NUCLEOTIDE SEQUENCE [LARGE SCALE GENOMIC DNA]</scope>
    <source>
        <strain evidence="3 6">AF3.44</strain>
    </source>
</reference>
<dbReference type="EMBL" id="CP039691">
    <property type="protein sequence ID" value="QCI96526.1"/>
    <property type="molecule type" value="Genomic_DNA"/>
</dbReference>
<keyword evidence="6" id="KW-1185">Reference proteome</keyword>
<dbReference type="STRING" id="1367849.GCA_000518585_01749"/>
<dbReference type="PANTHER" id="PTHR43236:SF1">
    <property type="entry name" value="BLL7220 PROTEIN"/>
    <property type="match status" value="1"/>
</dbReference>
<dbReference type="Gene3D" id="1.10.10.2910">
    <property type="match status" value="1"/>
</dbReference>